<sequence length="63" mass="6559">LRELAWTSCPAALRLRGPGGKEVFCRPDKALMPPSGTTAGTAPDRPVALRLPGLRGVSLCEGS</sequence>
<dbReference type="EMBL" id="PIDP01000448">
    <property type="protein sequence ID" value="PLM94421.1"/>
    <property type="molecule type" value="Genomic_DNA"/>
</dbReference>
<feature type="non-terminal residue" evidence="1">
    <location>
        <position position="1"/>
    </location>
</feature>
<accession>A0A2N4Z197</accession>
<reference evidence="1 2" key="2">
    <citation type="submission" date="2018-01" db="EMBL/GenBank/DDBJ databases">
        <title>Genomic study of Klebsiella pneumoniae.</title>
        <authorList>
            <person name="Yang Y."/>
            <person name="Bicalho R."/>
        </authorList>
    </citation>
    <scope>NUCLEOTIDE SEQUENCE [LARGE SCALE GENOMIC DNA]</scope>
    <source>
        <strain evidence="1 2">A8</strain>
    </source>
</reference>
<evidence type="ECO:0000313" key="2">
    <source>
        <dbReference type="Proteomes" id="UP000234412"/>
    </source>
</evidence>
<evidence type="ECO:0000313" key="1">
    <source>
        <dbReference type="EMBL" id="PLM94421.1"/>
    </source>
</evidence>
<name>A0A2N4Z197_KLEVA</name>
<proteinExistence type="predicted"/>
<dbReference type="Proteomes" id="UP000234412">
    <property type="component" value="Unassembled WGS sequence"/>
</dbReference>
<dbReference type="AlphaFoldDB" id="A0A2N4Z197"/>
<gene>
    <name evidence="1" type="ORF">CWN47_14380</name>
</gene>
<organism evidence="1 2">
    <name type="scientific">Klebsiella variicola</name>
    <dbReference type="NCBI Taxonomy" id="244366"/>
    <lineage>
        <taxon>Bacteria</taxon>
        <taxon>Pseudomonadati</taxon>
        <taxon>Pseudomonadota</taxon>
        <taxon>Gammaproteobacteria</taxon>
        <taxon>Enterobacterales</taxon>
        <taxon>Enterobacteriaceae</taxon>
        <taxon>Klebsiella/Raoultella group</taxon>
        <taxon>Klebsiella</taxon>
        <taxon>Klebsiella pneumoniae complex</taxon>
    </lineage>
</organism>
<protein>
    <submittedName>
        <fullName evidence="1">Uncharacterized protein</fullName>
    </submittedName>
</protein>
<comment type="caution">
    <text evidence="1">The sequence shown here is derived from an EMBL/GenBank/DDBJ whole genome shotgun (WGS) entry which is preliminary data.</text>
</comment>
<reference evidence="1 2" key="1">
    <citation type="submission" date="2017-11" db="EMBL/GenBank/DDBJ databases">
        <authorList>
            <person name="Han C.G."/>
        </authorList>
    </citation>
    <scope>NUCLEOTIDE SEQUENCE [LARGE SCALE GENOMIC DNA]</scope>
    <source>
        <strain evidence="1 2">A8</strain>
    </source>
</reference>